<dbReference type="AlphaFoldDB" id="A0A6L8LYV0"/>
<dbReference type="RefSeq" id="WP_160932536.1">
    <property type="nucleotide sequence ID" value="NZ_WWEU01000010.1"/>
</dbReference>
<feature type="domain" description="Beta-lactamase-related" evidence="1">
    <location>
        <begin position="3"/>
        <end position="321"/>
    </location>
</feature>
<sequence length="343" mass="37191">MSHYKIPAISFAVVDNDEIVWSEAIGYINANYTRQVDEDTLFQAGSMSKSVAAVTALSLVDQKLITLDEKVAPLLGDWQIPNPNDYNADSVTLRTLLSMSSGLDVGGYYGYAPQEPLPSLLDTLNGTAPANNPPVKLAYKPGSKYDYSGGGYQVVQLITDRTTKMASQETAAKYVFGPLKMANTSYLQPTRSAVTNVAEATDKNGNGFNYKWRIAPEYAAAGLWSTPTDLGKFIISINKAYKGDPTQIISPSLAKQSVSKQANTPYGLGYVVEGKGDELHFMKLGQNAGYQGWLVGLPNTGQGAVVMTNSDNGRELAQDLIYSISKAYHWPISGKLKDAWMVN</sequence>
<dbReference type="EMBL" id="WWEU01000010">
    <property type="protein sequence ID" value="MYM61267.1"/>
    <property type="molecule type" value="Genomic_DNA"/>
</dbReference>
<comment type="caution">
    <text evidence="2">The sequence shown here is derived from an EMBL/GenBank/DDBJ whole genome shotgun (WGS) entry which is preliminary data.</text>
</comment>
<dbReference type="PANTHER" id="PTHR46825">
    <property type="entry name" value="D-ALANYL-D-ALANINE-CARBOXYPEPTIDASE/ENDOPEPTIDASE AMPH"/>
    <property type="match status" value="1"/>
</dbReference>
<dbReference type="InterPro" id="IPR001466">
    <property type="entry name" value="Beta-lactam-related"/>
</dbReference>
<dbReference type="Proteomes" id="UP000478571">
    <property type="component" value="Unassembled WGS sequence"/>
</dbReference>
<dbReference type="InterPro" id="IPR012338">
    <property type="entry name" value="Beta-lactam/transpept-like"/>
</dbReference>
<dbReference type="PANTHER" id="PTHR46825:SF12">
    <property type="entry name" value="PENICILLIN-BINDING PROTEIN 4"/>
    <property type="match status" value="1"/>
</dbReference>
<gene>
    <name evidence="2" type="ORF">GTG28_18795</name>
</gene>
<reference evidence="2 3" key="1">
    <citation type="submission" date="2020-01" db="EMBL/GenBank/DDBJ databases">
        <title>Draft Genome Sequence of Vibrio sp. strain OCN044, Isolated from a Healthy Coral at Palmyra Atoll.</title>
        <authorList>
            <person name="Videau P."/>
            <person name="Loughran R."/>
            <person name="Esquivel A."/>
            <person name="Deadmond M."/>
            <person name="Paddock B.E."/>
            <person name="Saw J.H."/>
            <person name="Ushijima B."/>
        </authorList>
    </citation>
    <scope>NUCLEOTIDE SEQUENCE [LARGE SCALE GENOMIC DNA]</scope>
    <source>
        <strain evidence="2 3">OCN044</strain>
    </source>
</reference>
<keyword evidence="3" id="KW-1185">Reference proteome</keyword>
<dbReference type="SUPFAM" id="SSF56601">
    <property type="entry name" value="beta-lactamase/transpeptidase-like"/>
    <property type="match status" value="1"/>
</dbReference>
<dbReference type="Gene3D" id="3.40.710.10">
    <property type="entry name" value="DD-peptidase/beta-lactamase superfamily"/>
    <property type="match status" value="1"/>
</dbReference>
<evidence type="ECO:0000313" key="2">
    <source>
        <dbReference type="EMBL" id="MYM61267.1"/>
    </source>
</evidence>
<proteinExistence type="predicted"/>
<evidence type="ECO:0000259" key="1">
    <source>
        <dbReference type="Pfam" id="PF00144"/>
    </source>
</evidence>
<accession>A0A6L8LYV0</accession>
<organism evidence="2 3">
    <name type="scientific">Vibrio tetraodonis subsp. pristinus</name>
    <dbReference type="NCBI Taxonomy" id="2695891"/>
    <lineage>
        <taxon>Bacteria</taxon>
        <taxon>Pseudomonadati</taxon>
        <taxon>Pseudomonadota</taxon>
        <taxon>Gammaproteobacteria</taxon>
        <taxon>Vibrionales</taxon>
        <taxon>Vibrionaceae</taxon>
        <taxon>Vibrio</taxon>
    </lineage>
</organism>
<dbReference type="GO" id="GO:0016787">
    <property type="term" value="F:hydrolase activity"/>
    <property type="evidence" value="ECO:0007669"/>
    <property type="project" value="UniProtKB-KW"/>
</dbReference>
<name>A0A6L8LYV0_9VIBR</name>
<dbReference type="Pfam" id="PF00144">
    <property type="entry name" value="Beta-lactamase"/>
    <property type="match status" value="1"/>
</dbReference>
<dbReference type="InterPro" id="IPR050491">
    <property type="entry name" value="AmpC-like"/>
</dbReference>
<protein>
    <submittedName>
        <fullName evidence="2">Serine hydrolase</fullName>
    </submittedName>
</protein>
<evidence type="ECO:0000313" key="3">
    <source>
        <dbReference type="Proteomes" id="UP000478571"/>
    </source>
</evidence>
<keyword evidence="2" id="KW-0378">Hydrolase</keyword>